<protein>
    <submittedName>
        <fullName evidence="3">Prolycopene isomerase</fullName>
    </submittedName>
</protein>
<dbReference type="OrthoDB" id="9772594at2"/>
<name>A0A1M6Z8R3_9BACT</name>
<dbReference type="Gene3D" id="3.50.50.60">
    <property type="entry name" value="FAD/NAD(P)-binding domain"/>
    <property type="match status" value="1"/>
</dbReference>
<dbReference type="EMBL" id="FQZU01000056">
    <property type="protein sequence ID" value="SHL26810.1"/>
    <property type="molecule type" value="Genomic_DNA"/>
</dbReference>
<dbReference type="Gene3D" id="3.90.660.50">
    <property type="match status" value="1"/>
</dbReference>
<dbReference type="GO" id="GO:0016853">
    <property type="term" value="F:isomerase activity"/>
    <property type="evidence" value="ECO:0007669"/>
    <property type="project" value="UniProtKB-KW"/>
</dbReference>
<evidence type="ECO:0000313" key="4">
    <source>
        <dbReference type="Proteomes" id="UP000183994"/>
    </source>
</evidence>
<dbReference type="AlphaFoldDB" id="A0A1M6Z8R3"/>
<keyword evidence="3" id="KW-0413">Isomerase</keyword>
<dbReference type="GO" id="GO:0016491">
    <property type="term" value="F:oxidoreductase activity"/>
    <property type="evidence" value="ECO:0007669"/>
    <property type="project" value="InterPro"/>
</dbReference>
<evidence type="ECO:0000256" key="1">
    <source>
        <dbReference type="ARBA" id="ARBA00006046"/>
    </source>
</evidence>
<evidence type="ECO:0000313" key="3">
    <source>
        <dbReference type="EMBL" id="SHL26810.1"/>
    </source>
</evidence>
<reference evidence="4" key="1">
    <citation type="submission" date="2016-11" db="EMBL/GenBank/DDBJ databases">
        <authorList>
            <person name="Varghese N."/>
            <person name="Submissions S."/>
        </authorList>
    </citation>
    <scope>NUCLEOTIDE SEQUENCE [LARGE SCALE GENOMIC DNA]</scope>
    <source>
        <strain evidence="4">DSM 16219</strain>
    </source>
</reference>
<dbReference type="RefSeq" id="WP_073478898.1">
    <property type="nucleotide sequence ID" value="NZ_FQZU01000056.1"/>
</dbReference>
<feature type="domain" description="Amine oxidase" evidence="2">
    <location>
        <begin position="14"/>
        <end position="461"/>
    </location>
</feature>
<dbReference type="SUPFAM" id="SSF51905">
    <property type="entry name" value="FAD/NAD(P)-binding domain"/>
    <property type="match status" value="1"/>
</dbReference>
<dbReference type="InterPro" id="IPR036188">
    <property type="entry name" value="FAD/NAD-bd_sf"/>
</dbReference>
<keyword evidence="4" id="KW-1185">Reference proteome</keyword>
<organism evidence="3 4">
    <name type="scientific">Desulfatibacillum alkenivorans DSM 16219</name>
    <dbReference type="NCBI Taxonomy" id="1121393"/>
    <lineage>
        <taxon>Bacteria</taxon>
        <taxon>Pseudomonadati</taxon>
        <taxon>Thermodesulfobacteriota</taxon>
        <taxon>Desulfobacteria</taxon>
        <taxon>Desulfobacterales</taxon>
        <taxon>Desulfatibacillaceae</taxon>
        <taxon>Desulfatibacillum</taxon>
    </lineage>
</organism>
<dbReference type="InterPro" id="IPR002937">
    <property type="entry name" value="Amino_oxidase"/>
</dbReference>
<sequence>MSNKYDTIIVGAGIAGLGAAAILAREANQKVLVVDRFPDFGGRLMCYENKPAEGWTVDIGLHFIELGDKSAAHVLNQRVGKEVKWAPFSETVEFWNGEHFVSLADIVPMNKEDKSAFQAMMMDIAGMTDQDIEAWDNRSLEEWLHENVPQQALRELFTDIGMIMTTIPEAIDMAAGEVLFIARQNLLKARQLLAASYPEDGMRGLTRGLVDVIKECGGELRLGCEVQEIIIQDGLAKGIRTPVSEHLYEAEYQIPVTEDILADRVICALPIYKLDKILDFNPATSPLPSWWIKRIQDIQHEITGLIGYMIGLKEPVIDPDKLSFFTALKTTHAGMPFQAFPSSNFSSGIAPEGKQVLHTDIVVEHPEASDKFERERLLNLMWKDLQEMFPGIDKKTEWKIPYYVDGCDGLARKPGLVGNFKPALKAPGVPNLFFAGDTYVGRGLAANGASTSAMLCADLILKELESS</sequence>
<dbReference type="Pfam" id="PF01593">
    <property type="entry name" value="Amino_oxidase"/>
    <property type="match status" value="1"/>
</dbReference>
<gene>
    <name evidence="3" type="ORF">SAMN02745216_04919</name>
</gene>
<accession>A0A1M6Z8R3</accession>
<dbReference type="PANTHER" id="PTHR43734">
    <property type="entry name" value="PHYTOENE DESATURASE"/>
    <property type="match status" value="1"/>
</dbReference>
<comment type="similarity">
    <text evidence="1">Belongs to the carotenoid/retinoid oxidoreductase family.</text>
</comment>
<dbReference type="PANTHER" id="PTHR43734:SF1">
    <property type="entry name" value="PHYTOENE DESATURASE"/>
    <property type="match status" value="1"/>
</dbReference>
<dbReference type="STRING" id="1121393.SAMN02745216_04919"/>
<evidence type="ECO:0000259" key="2">
    <source>
        <dbReference type="Pfam" id="PF01593"/>
    </source>
</evidence>
<dbReference type="Proteomes" id="UP000183994">
    <property type="component" value="Unassembled WGS sequence"/>
</dbReference>
<proteinExistence type="inferred from homology"/>
<dbReference type="PRINTS" id="PR00419">
    <property type="entry name" value="ADXRDTASE"/>
</dbReference>